<dbReference type="GO" id="GO:0015031">
    <property type="term" value="P:protein transport"/>
    <property type="evidence" value="ECO:0007669"/>
    <property type="project" value="UniProtKB-KW"/>
</dbReference>
<keyword evidence="3 7" id="KW-0812">Transmembrane</keyword>
<evidence type="ECO:0000256" key="6">
    <source>
        <dbReference type="RuleBase" id="RU004057"/>
    </source>
</evidence>
<keyword evidence="6" id="KW-0813">Transport</keyword>
<reference evidence="9 10" key="1">
    <citation type="submission" date="2018-02" db="EMBL/GenBank/DDBJ databases">
        <title>Complete genome sequencing of Faecalibacterium prausnitzii strains isolated from the human gut.</title>
        <authorList>
            <person name="Fitzgerald B.C."/>
            <person name="Shkoporov A.N."/>
            <person name="Ross P.R."/>
            <person name="Hill C."/>
        </authorList>
    </citation>
    <scope>NUCLEOTIDE SEQUENCE [LARGE SCALE GENOMIC DNA]</scope>
    <source>
        <strain evidence="9 10">APC942/18-1</strain>
    </source>
</reference>
<dbReference type="SMART" id="SM00052">
    <property type="entry name" value="EAL"/>
    <property type="match status" value="1"/>
</dbReference>
<comment type="subcellular location">
    <subcellularLocation>
        <location evidence="1">Cell membrane</location>
        <topology evidence="1">Multi-pass membrane protein</topology>
    </subcellularLocation>
    <subcellularLocation>
        <location evidence="6">Membrane</location>
        <topology evidence="6">Multi-pass membrane protein</topology>
    </subcellularLocation>
</comment>
<organism evidence="9 10">
    <name type="scientific">Faecalibacterium prausnitzii</name>
    <dbReference type="NCBI Taxonomy" id="853"/>
    <lineage>
        <taxon>Bacteria</taxon>
        <taxon>Bacillati</taxon>
        <taxon>Bacillota</taxon>
        <taxon>Clostridia</taxon>
        <taxon>Eubacteriales</taxon>
        <taxon>Oscillospiraceae</taxon>
        <taxon>Faecalibacterium</taxon>
    </lineage>
</organism>
<keyword evidence="5 7" id="KW-0472">Membrane</keyword>
<accession>A0AAX1QF81</accession>
<comment type="similarity">
    <text evidence="6">Belongs to the exbB/tolQ family.</text>
</comment>
<evidence type="ECO:0000256" key="1">
    <source>
        <dbReference type="ARBA" id="ARBA00004651"/>
    </source>
</evidence>
<dbReference type="Proteomes" id="UP000250997">
    <property type="component" value="Unassembled WGS sequence"/>
</dbReference>
<gene>
    <name evidence="9" type="ORF">C4N27_12845</name>
</gene>
<dbReference type="InterPro" id="IPR002898">
    <property type="entry name" value="MotA_ExbB_proton_chnl"/>
</dbReference>
<name>A0AAX1QF81_9FIRM</name>
<evidence type="ECO:0000313" key="10">
    <source>
        <dbReference type="Proteomes" id="UP000250997"/>
    </source>
</evidence>
<dbReference type="EMBL" id="PRLA01000012">
    <property type="protein sequence ID" value="RAW47925.1"/>
    <property type="molecule type" value="Genomic_DNA"/>
</dbReference>
<keyword evidence="6" id="KW-0653">Protein transport</keyword>
<dbReference type="CDD" id="cd01948">
    <property type="entry name" value="EAL"/>
    <property type="match status" value="1"/>
</dbReference>
<dbReference type="Pfam" id="PF00563">
    <property type="entry name" value="EAL"/>
    <property type="match status" value="1"/>
</dbReference>
<evidence type="ECO:0000259" key="8">
    <source>
        <dbReference type="PROSITE" id="PS50883"/>
    </source>
</evidence>
<dbReference type="InterPro" id="IPR035919">
    <property type="entry name" value="EAL_sf"/>
</dbReference>
<evidence type="ECO:0000256" key="3">
    <source>
        <dbReference type="ARBA" id="ARBA00022692"/>
    </source>
</evidence>
<dbReference type="PANTHER" id="PTHR33121:SF70">
    <property type="entry name" value="SIGNALING PROTEIN YKOW"/>
    <property type="match status" value="1"/>
</dbReference>
<comment type="caution">
    <text evidence="9">The sequence shown here is derived from an EMBL/GenBank/DDBJ whole genome shotgun (WGS) entry which is preliminary data.</text>
</comment>
<dbReference type="Gene3D" id="3.20.20.450">
    <property type="entry name" value="EAL domain"/>
    <property type="match status" value="1"/>
</dbReference>
<sequence length="527" mass="58305">MVRKDGSMRLFSYLSVAVLLVSGVVLTAYSPDLLSMVIVGFMCMITLAGCIYGLLPTISFTGGLLNGQNSIRKASGTEGSSAWVAALRIERFFQQKRLDKLFGEYREKVQHQRETGQIVSDIDEVLNEDVLALYTWRGVIAQIPGTLTGLGILGTFVGLLLGLRNISFVTVEAALGSVQSILAGIDTAFYTSIAGVILSILFNIINNVLRNIMNRETGLFLEEFHKTVIPTTDEQARYSSRREVRQILELLDRLPKNTGNGALTGEAMSGNGGNERVLMPQILDGLRKNEFTFFLQPRYELNTRKVIGAEALVRWNHPVLGVVSPAVFIPVLESNGYITKLDQYIWGEVCKTIRVWIDEGVRPMPITVNVTKTDILAIDVAEFFSGMLKKYRIPPKYLDIDISRTAYLETHDVLSETVAQLQQMGFRVVLDGFDGNYMELSALGDIGTDVLKLDLCNAEMQNRTNALPGIFVQARTLRLNLLAEGIESAEQLNVLRKAGCTEGQGYFFSRPLSVDEFAKILKVGHAG</sequence>
<feature type="domain" description="EAL" evidence="8">
    <location>
        <begin position="275"/>
        <end position="525"/>
    </location>
</feature>
<dbReference type="PANTHER" id="PTHR33121">
    <property type="entry name" value="CYCLIC DI-GMP PHOSPHODIESTERASE PDEF"/>
    <property type="match status" value="1"/>
</dbReference>
<dbReference type="PROSITE" id="PS50883">
    <property type="entry name" value="EAL"/>
    <property type="match status" value="1"/>
</dbReference>
<evidence type="ECO:0000256" key="4">
    <source>
        <dbReference type="ARBA" id="ARBA00022989"/>
    </source>
</evidence>
<dbReference type="GO" id="GO:0005886">
    <property type="term" value="C:plasma membrane"/>
    <property type="evidence" value="ECO:0007669"/>
    <property type="project" value="UniProtKB-SubCell"/>
</dbReference>
<dbReference type="AlphaFoldDB" id="A0AAX1QF81"/>
<protein>
    <recommendedName>
        <fullName evidence="8">EAL domain-containing protein</fullName>
    </recommendedName>
</protein>
<keyword evidence="2" id="KW-1003">Cell membrane</keyword>
<dbReference type="SUPFAM" id="SSF141868">
    <property type="entry name" value="EAL domain-like"/>
    <property type="match status" value="1"/>
</dbReference>
<feature type="transmembrane region" description="Helical" evidence="7">
    <location>
        <begin position="37"/>
        <end position="65"/>
    </location>
</feature>
<evidence type="ECO:0000256" key="7">
    <source>
        <dbReference type="SAM" id="Phobius"/>
    </source>
</evidence>
<feature type="transmembrane region" description="Helical" evidence="7">
    <location>
        <begin position="147"/>
        <end position="167"/>
    </location>
</feature>
<dbReference type="Pfam" id="PF01618">
    <property type="entry name" value="MotA_ExbB"/>
    <property type="match status" value="1"/>
</dbReference>
<dbReference type="InterPro" id="IPR050706">
    <property type="entry name" value="Cyclic-di-GMP_PDE-like"/>
</dbReference>
<evidence type="ECO:0000256" key="2">
    <source>
        <dbReference type="ARBA" id="ARBA00022475"/>
    </source>
</evidence>
<dbReference type="InterPro" id="IPR001633">
    <property type="entry name" value="EAL_dom"/>
</dbReference>
<keyword evidence="4 7" id="KW-1133">Transmembrane helix</keyword>
<proteinExistence type="inferred from homology"/>
<evidence type="ECO:0000256" key="5">
    <source>
        <dbReference type="ARBA" id="ARBA00023136"/>
    </source>
</evidence>
<dbReference type="GO" id="GO:0071111">
    <property type="term" value="F:cyclic-guanylate-specific phosphodiesterase activity"/>
    <property type="evidence" value="ECO:0007669"/>
    <property type="project" value="InterPro"/>
</dbReference>
<feature type="transmembrane region" description="Helical" evidence="7">
    <location>
        <begin position="187"/>
        <end position="205"/>
    </location>
</feature>
<evidence type="ECO:0000313" key="9">
    <source>
        <dbReference type="EMBL" id="RAW47925.1"/>
    </source>
</evidence>